<dbReference type="SMART" id="SM00225">
    <property type="entry name" value="BTB"/>
    <property type="match status" value="1"/>
</dbReference>
<sequence>MAVVKVEHSGLPEHQVGIMQQFREFWMEGHFCDLTVKSREGTEHRAHAGVLSAAGKFFKTLLCGSFLEADQVKHGQPVQINASDAALRALLEYIYGGQPDLPVEESIELLRLAGAYELPKLAKDVEAGIRASLKTHPVPSSLRVLQETHGLHDLKAACEEAVATNFEVCAQHPDFLRLSAVQLAQILERDDLKVSREEVVLKGIFTWFNSCKDRGDDVLGLLLRDVDFQSISFENLHQLSRLASSFGPNGDFLQRRVTKPCKQIGNESRQKLQMVFARSGVAFNTGRRTWVLAQEAQGKCYPDPVTHSAGIKVFLYAQISPAVSFAGSPAMVIPEWLQAQVLV</sequence>
<accession>A0A812MSA5</accession>
<dbReference type="InterPro" id="IPR011333">
    <property type="entry name" value="SKP1/BTB/POZ_sf"/>
</dbReference>
<dbReference type="Proteomes" id="UP000604046">
    <property type="component" value="Unassembled WGS sequence"/>
</dbReference>
<dbReference type="SMART" id="SM00875">
    <property type="entry name" value="BACK"/>
    <property type="match status" value="1"/>
</dbReference>
<comment type="caution">
    <text evidence="2">The sequence shown here is derived from an EMBL/GenBank/DDBJ whole genome shotgun (WGS) entry which is preliminary data.</text>
</comment>
<dbReference type="PANTHER" id="PTHR45632">
    <property type="entry name" value="LD33804P"/>
    <property type="match status" value="1"/>
</dbReference>
<proteinExistence type="predicted"/>
<gene>
    <name evidence="2" type="primary">KLHL24</name>
    <name evidence="2" type="ORF">SNAT2548_LOCUS14413</name>
</gene>
<dbReference type="InterPro" id="IPR011705">
    <property type="entry name" value="BACK"/>
</dbReference>
<evidence type="ECO:0000313" key="3">
    <source>
        <dbReference type="Proteomes" id="UP000604046"/>
    </source>
</evidence>
<dbReference type="SUPFAM" id="SSF54695">
    <property type="entry name" value="POZ domain"/>
    <property type="match status" value="1"/>
</dbReference>
<dbReference type="PROSITE" id="PS50097">
    <property type="entry name" value="BTB"/>
    <property type="match status" value="1"/>
</dbReference>
<dbReference type="CDD" id="cd18186">
    <property type="entry name" value="BTB_POZ_ZBTB_KLHL-like"/>
    <property type="match status" value="1"/>
</dbReference>
<protein>
    <submittedName>
        <fullName evidence="2">KLHL24 protein</fullName>
    </submittedName>
</protein>
<evidence type="ECO:0000313" key="2">
    <source>
        <dbReference type="EMBL" id="CAE7271586.1"/>
    </source>
</evidence>
<keyword evidence="3" id="KW-1185">Reference proteome</keyword>
<feature type="domain" description="BTB" evidence="1">
    <location>
        <begin position="32"/>
        <end position="103"/>
    </location>
</feature>
<dbReference type="Gene3D" id="3.30.710.10">
    <property type="entry name" value="Potassium Channel Kv1.1, Chain A"/>
    <property type="match status" value="1"/>
</dbReference>
<dbReference type="Pfam" id="PF07707">
    <property type="entry name" value="BACK"/>
    <property type="match status" value="1"/>
</dbReference>
<dbReference type="AlphaFoldDB" id="A0A812MSA5"/>
<dbReference type="InterPro" id="IPR000210">
    <property type="entry name" value="BTB/POZ_dom"/>
</dbReference>
<reference evidence="2" key="1">
    <citation type="submission" date="2021-02" db="EMBL/GenBank/DDBJ databases">
        <authorList>
            <person name="Dougan E. K."/>
            <person name="Rhodes N."/>
            <person name="Thang M."/>
            <person name="Chan C."/>
        </authorList>
    </citation>
    <scope>NUCLEOTIDE SEQUENCE</scope>
</reference>
<dbReference type="EMBL" id="CAJNDS010001668">
    <property type="protein sequence ID" value="CAE7271586.1"/>
    <property type="molecule type" value="Genomic_DNA"/>
</dbReference>
<dbReference type="Pfam" id="PF00651">
    <property type="entry name" value="BTB"/>
    <property type="match status" value="1"/>
</dbReference>
<organism evidence="2 3">
    <name type="scientific">Symbiodinium natans</name>
    <dbReference type="NCBI Taxonomy" id="878477"/>
    <lineage>
        <taxon>Eukaryota</taxon>
        <taxon>Sar</taxon>
        <taxon>Alveolata</taxon>
        <taxon>Dinophyceae</taxon>
        <taxon>Suessiales</taxon>
        <taxon>Symbiodiniaceae</taxon>
        <taxon>Symbiodinium</taxon>
    </lineage>
</organism>
<dbReference type="OrthoDB" id="6482909at2759"/>
<dbReference type="Gene3D" id="1.25.40.420">
    <property type="match status" value="1"/>
</dbReference>
<evidence type="ECO:0000259" key="1">
    <source>
        <dbReference type="PROSITE" id="PS50097"/>
    </source>
</evidence>
<name>A0A812MSA5_9DINO</name>